<dbReference type="RefSeq" id="WP_066411368.1">
    <property type="nucleotide sequence ID" value="NZ_FKBS01000014.1"/>
</dbReference>
<proteinExistence type="predicted"/>
<organism evidence="1 2">
    <name type="scientific">Bordetella ansorpii</name>
    <dbReference type="NCBI Taxonomy" id="288768"/>
    <lineage>
        <taxon>Bacteria</taxon>
        <taxon>Pseudomonadati</taxon>
        <taxon>Pseudomonadota</taxon>
        <taxon>Betaproteobacteria</taxon>
        <taxon>Burkholderiales</taxon>
        <taxon>Alcaligenaceae</taxon>
        <taxon>Bordetella</taxon>
    </lineage>
</organism>
<dbReference type="PANTHER" id="PTHR30292">
    <property type="entry name" value="UNCHARACTERIZED PROTEIN YBGL-RELATED"/>
    <property type="match status" value="1"/>
</dbReference>
<dbReference type="CDD" id="cd10787">
    <property type="entry name" value="LamB_YcsF_like"/>
    <property type="match status" value="1"/>
</dbReference>
<dbReference type="PANTHER" id="PTHR30292:SF0">
    <property type="entry name" value="5-OXOPROLINASE SUBUNIT A"/>
    <property type="match status" value="1"/>
</dbReference>
<protein>
    <submittedName>
        <fullName evidence="1">LamB/YcsF family protein</fullName>
    </submittedName>
</protein>
<dbReference type="AlphaFoldDB" id="A0A157P113"/>
<name>A0A157P113_9BORD</name>
<dbReference type="NCBIfam" id="NF003814">
    <property type="entry name" value="PRK05406.1-3"/>
    <property type="match status" value="1"/>
</dbReference>
<dbReference type="InterPro" id="IPR005501">
    <property type="entry name" value="LamB/YcsF/PxpA-like"/>
</dbReference>
<accession>A0A157P113</accession>
<dbReference type="Gene3D" id="3.20.20.370">
    <property type="entry name" value="Glycoside hydrolase/deacetylase"/>
    <property type="match status" value="1"/>
</dbReference>
<gene>
    <name evidence="1" type="ORF">SAMEA1982600_02106</name>
</gene>
<dbReference type="SUPFAM" id="SSF88713">
    <property type="entry name" value="Glycoside hydrolase/deacetylase"/>
    <property type="match status" value="1"/>
</dbReference>
<dbReference type="InterPro" id="IPR011330">
    <property type="entry name" value="Glyco_hydro/deAcase_b/a-brl"/>
</dbReference>
<dbReference type="EMBL" id="FKBS01000014">
    <property type="protein sequence ID" value="SAI26679.1"/>
    <property type="molecule type" value="Genomic_DNA"/>
</dbReference>
<dbReference type="OrthoDB" id="9773478at2"/>
<sequence length="255" mass="27368">MKIDLNSDLGEGFGRWKGGEDAELMKIISSANVACGFHAGDAVIMTRTVELAKANNVAIGAHVGLPDLLGFGRVAMDINPRDMQKHALYQLGALAAIAKVAGYKVTHANTHGAMGGMAKENPEYINLILDVFNAFDKELMFSGAVNSPGLDHARKLGMRTVGKIFADRNYDEDGTLITRKHPKALITDLEEVQARVSQFMHDSTIATLSGKRIKVDAKSILVHSDTPGAVAIAKMVRETVEKGGGQIVPFTELAD</sequence>
<reference evidence="1 2" key="1">
    <citation type="submission" date="2016-03" db="EMBL/GenBank/DDBJ databases">
        <authorList>
            <consortium name="Pathogen Informatics"/>
        </authorList>
    </citation>
    <scope>NUCLEOTIDE SEQUENCE [LARGE SCALE GENOMIC DNA]</scope>
    <source>
        <strain evidence="1 2">NCTC13364</strain>
    </source>
</reference>
<dbReference type="Proteomes" id="UP000077037">
    <property type="component" value="Unassembled WGS sequence"/>
</dbReference>
<evidence type="ECO:0000313" key="1">
    <source>
        <dbReference type="EMBL" id="SAI26679.1"/>
    </source>
</evidence>
<evidence type="ECO:0000313" key="2">
    <source>
        <dbReference type="Proteomes" id="UP000077037"/>
    </source>
</evidence>
<dbReference type="Pfam" id="PF03746">
    <property type="entry name" value="LamB_YcsF"/>
    <property type="match status" value="1"/>
</dbReference>
<dbReference type="GO" id="GO:0005975">
    <property type="term" value="P:carbohydrate metabolic process"/>
    <property type="evidence" value="ECO:0007669"/>
    <property type="project" value="InterPro"/>
</dbReference>